<sequence>MVACGYRYPGIAAPVNPSASGKALSRTLPAGQFLWEPQKAPQGPVSILVSGPDCRMYVYRNGVLIGEAEVQISDPRRPLGAGVFVVLDGVTHESSPLAPDRPKRRWMAVGLPSHNGQLPARHEIGERIHPPAQFSRLVYELLQPGATLMITDRPALPETRTQPGFRIMADS</sequence>
<evidence type="ECO:0008006" key="3">
    <source>
        <dbReference type="Google" id="ProtNLM"/>
    </source>
</evidence>
<dbReference type="AlphaFoldDB" id="A0A7U7G885"/>
<organism evidence="1 2">
    <name type="scientific">Candidatus Contendobacter odensis Run_B_J11</name>
    <dbReference type="NCBI Taxonomy" id="1400861"/>
    <lineage>
        <taxon>Bacteria</taxon>
        <taxon>Pseudomonadati</taxon>
        <taxon>Pseudomonadota</taxon>
        <taxon>Gammaproteobacteria</taxon>
        <taxon>Candidatus Competibacteraceae</taxon>
        <taxon>Candidatus Contendibacter</taxon>
    </lineage>
</organism>
<protein>
    <recommendedName>
        <fullName evidence="3">YkuD domain-containing protein</fullName>
    </recommendedName>
</protein>
<keyword evidence="2" id="KW-1185">Reference proteome</keyword>
<evidence type="ECO:0000313" key="1">
    <source>
        <dbReference type="EMBL" id="CDH43737.1"/>
    </source>
</evidence>
<proteinExistence type="predicted"/>
<gene>
    <name evidence="1" type="ORF">BN874_130062</name>
</gene>
<dbReference type="Proteomes" id="UP000019184">
    <property type="component" value="Unassembled WGS sequence"/>
</dbReference>
<accession>A0A7U7G885</accession>
<reference evidence="1 2" key="1">
    <citation type="journal article" date="2014" name="ISME J.">
        <title>Candidatus Competibacter-lineage genomes retrieved from metagenomes reveal functional metabolic diversity.</title>
        <authorList>
            <person name="McIlroy S.J."/>
            <person name="Albertsen M."/>
            <person name="Andresen E.K."/>
            <person name="Saunders A.M."/>
            <person name="Kristiansen R."/>
            <person name="Stokholm-Bjerregaard M."/>
            <person name="Nielsen K.L."/>
            <person name="Nielsen P.H."/>
        </authorList>
    </citation>
    <scope>NUCLEOTIDE SEQUENCE [LARGE SCALE GENOMIC DNA]</scope>
    <source>
        <strain evidence="1 2">Run_B_J11</strain>
    </source>
</reference>
<dbReference type="EMBL" id="CBTK010000035">
    <property type="protein sequence ID" value="CDH43737.1"/>
    <property type="molecule type" value="Genomic_DNA"/>
</dbReference>
<comment type="caution">
    <text evidence="1">The sequence shown here is derived from an EMBL/GenBank/DDBJ whole genome shotgun (WGS) entry which is preliminary data.</text>
</comment>
<name>A0A7U7G885_9GAMM</name>
<evidence type="ECO:0000313" key="2">
    <source>
        <dbReference type="Proteomes" id="UP000019184"/>
    </source>
</evidence>